<evidence type="ECO:0000256" key="2">
    <source>
        <dbReference type="RuleBase" id="RU004168"/>
    </source>
</evidence>
<dbReference type="InterPro" id="IPR001792">
    <property type="entry name" value="Acylphosphatase-like_dom"/>
</dbReference>
<name>A0A328CXV6_9ASTE</name>
<feature type="region of interest" description="Disordered" evidence="3">
    <location>
        <begin position="152"/>
        <end position="187"/>
    </location>
</feature>
<feature type="domain" description="Acylphosphatase-like" evidence="4">
    <location>
        <begin position="96"/>
        <end position="185"/>
    </location>
</feature>
<keyword evidence="1" id="KW-0378">Hydrolase</keyword>
<dbReference type="PRINTS" id="PR00112">
    <property type="entry name" value="ACYLPHPHTASE"/>
</dbReference>
<accession>A0A328CXV6</accession>
<evidence type="ECO:0000256" key="1">
    <source>
        <dbReference type="PROSITE-ProRule" id="PRU00520"/>
    </source>
</evidence>
<dbReference type="PROSITE" id="PS00151">
    <property type="entry name" value="ACYLPHOSPHATASE_2"/>
    <property type="match status" value="1"/>
</dbReference>
<comment type="caution">
    <text evidence="5">The sequence shown here is derived from an EMBL/GenBank/DDBJ whole genome shotgun (WGS) entry which is preliminary data.</text>
</comment>
<dbReference type="Gene3D" id="3.30.70.100">
    <property type="match status" value="1"/>
</dbReference>
<dbReference type="EC" id="3.6.1.7" evidence="1"/>
<dbReference type="SUPFAM" id="SSF54975">
    <property type="entry name" value="Acylphosphatase/BLUF domain-like"/>
    <property type="match status" value="1"/>
</dbReference>
<dbReference type="Proteomes" id="UP000249390">
    <property type="component" value="Unassembled WGS sequence"/>
</dbReference>
<evidence type="ECO:0000256" key="3">
    <source>
        <dbReference type="SAM" id="MobiDB-lite"/>
    </source>
</evidence>
<keyword evidence="6" id="KW-1185">Reference proteome</keyword>
<organism evidence="5 6">
    <name type="scientific">Cuscuta australis</name>
    <dbReference type="NCBI Taxonomy" id="267555"/>
    <lineage>
        <taxon>Eukaryota</taxon>
        <taxon>Viridiplantae</taxon>
        <taxon>Streptophyta</taxon>
        <taxon>Embryophyta</taxon>
        <taxon>Tracheophyta</taxon>
        <taxon>Spermatophyta</taxon>
        <taxon>Magnoliopsida</taxon>
        <taxon>eudicotyledons</taxon>
        <taxon>Gunneridae</taxon>
        <taxon>Pentapetalae</taxon>
        <taxon>asterids</taxon>
        <taxon>lamiids</taxon>
        <taxon>Solanales</taxon>
        <taxon>Convolvulaceae</taxon>
        <taxon>Cuscuteae</taxon>
        <taxon>Cuscuta</taxon>
        <taxon>Cuscuta subgen. Grammica</taxon>
        <taxon>Cuscuta sect. Cleistogrammica</taxon>
    </lineage>
</organism>
<dbReference type="PANTHER" id="PTHR47268">
    <property type="entry name" value="ACYLPHOSPHATASE"/>
    <property type="match status" value="1"/>
</dbReference>
<dbReference type="PANTHER" id="PTHR47268:SF4">
    <property type="entry name" value="ACYLPHOSPHATASE"/>
    <property type="match status" value="1"/>
</dbReference>
<evidence type="ECO:0000313" key="5">
    <source>
        <dbReference type="EMBL" id="RAL38084.1"/>
    </source>
</evidence>
<dbReference type="GO" id="GO:0003998">
    <property type="term" value="F:acylphosphatase activity"/>
    <property type="evidence" value="ECO:0007669"/>
    <property type="project" value="UniProtKB-EC"/>
</dbReference>
<dbReference type="InterPro" id="IPR017968">
    <property type="entry name" value="Acylphosphatase_CS"/>
</dbReference>
<dbReference type="PROSITE" id="PS51160">
    <property type="entry name" value="ACYLPHOSPHATASE_3"/>
    <property type="match status" value="1"/>
</dbReference>
<dbReference type="EMBL" id="NQVE01000215">
    <property type="protein sequence ID" value="RAL38084.1"/>
    <property type="molecule type" value="Genomic_DNA"/>
</dbReference>
<dbReference type="AlphaFoldDB" id="A0A328CXV6"/>
<sequence length="187" mass="21099">MAKATILKPQIIWNHLDPHPWLRRRPTFIAYARNTVTSRTIVPHRRPSLIPLRLCLPLLLRFRELPLSSPMSTDAAASASPPSSDITTCVFFFIVQIRAVIKGRVQGVFYRDWTVENAKELGLKGWVRNRRDGTVEALFSGSREKVLEMKERCRQGPPDAAVTGIDVLSPRSDDPAGVGEFERRPTV</sequence>
<evidence type="ECO:0000259" key="4">
    <source>
        <dbReference type="PROSITE" id="PS51160"/>
    </source>
</evidence>
<gene>
    <name evidence="5" type="ORF">DM860_000778</name>
</gene>
<proteinExistence type="inferred from homology"/>
<comment type="similarity">
    <text evidence="2">Belongs to the acylphosphatase family.</text>
</comment>
<dbReference type="InterPro" id="IPR020456">
    <property type="entry name" value="Acylphosphatase"/>
</dbReference>
<dbReference type="Pfam" id="PF00708">
    <property type="entry name" value="Acylphosphatase"/>
    <property type="match status" value="1"/>
</dbReference>
<evidence type="ECO:0000313" key="6">
    <source>
        <dbReference type="Proteomes" id="UP000249390"/>
    </source>
</evidence>
<dbReference type="InterPro" id="IPR036046">
    <property type="entry name" value="Acylphosphatase-like_dom_sf"/>
</dbReference>
<comment type="catalytic activity">
    <reaction evidence="1">
        <text>an acyl phosphate + H2O = a carboxylate + phosphate + H(+)</text>
        <dbReference type="Rhea" id="RHEA:14965"/>
        <dbReference type="ChEBI" id="CHEBI:15377"/>
        <dbReference type="ChEBI" id="CHEBI:15378"/>
        <dbReference type="ChEBI" id="CHEBI:29067"/>
        <dbReference type="ChEBI" id="CHEBI:43474"/>
        <dbReference type="ChEBI" id="CHEBI:59918"/>
        <dbReference type="EC" id="3.6.1.7"/>
    </reaction>
</comment>
<reference evidence="5 6" key="1">
    <citation type="submission" date="2018-06" db="EMBL/GenBank/DDBJ databases">
        <title>The Genome of Cuscuta australis (Dodder) Provides Insight into the Evolution of Plant Parasitism.</title>
        <authorList>
            <person name="Liu H."/>
        </authorList>
    </citation>
    <scope>NUCLEOTIDE SEQUENCE [LARGE SCALE GENOMIC DNA]</scope>
    <source>
        <strain evidence="6">cv. Yunnan</strain>
        <tissue evidence="5">Vines</tissue>
    </source>
</reference>
<feature type="active site" evidence="1">
    <location>
        <position position="111"/>
    </location>
</feature>
<protein>
    <recommendedName>
        <fullName evidence="1">acylphosphatase</fullName>
        <ecNumber evidence="1">3.6.1.7</ecNumber>
    </recommendedName>
</protein>
<feature type="active site" evidence="1">
    <location>
        <position position="129"/>
    </location>
</feature>